<reference evidence="2" key="1">
    <citation type="submission" date="2022-11" db="UniProtKB">
        <authorList>
            <consortium name="WormBaseParasite"/>
        </authorList>
    </citation>
    <scope>IDENTIFICATION</scope>
</reference>
<dbReference type="Proteomes" id="UP000887580">
    <property type="component" value="Unplaced"/>
</dbReference>
<evidence type="ECO:0000313" key="1">
    <source>
        <dbReference type="Proteomes" id="UP000887580"/>
    </source>
</evidence>
<proteinExistence type="predicted"/>
<accession>A0AC35F2W5</accession>
<evidence type="ECO:0000313" key="2">
    <source>
        <dbReference type="WBParaSite" id="PS1159_v2.g13223.t1"/>
    </source>
</evidence>
<dbReference type="WBParaSite" id="PS1159_v2.g13223.t1">
    <property type="protein sequence ID" value="PS1159_v2.g13223.t1"/>
    <property type="gene ID" value="PS1159_v2.g13223"/>
</dbReference>
<name>A0AC35F2W5_9BILA</name>
<sequence length="273" mass="30768">MFSVKFALFIFLMNFNSNLGQLIECPIGWQKGEFCGGIFCYFKLSVPPIQRATAVEQNICQTVHPLAHIVSIHCNPEMQFLVQFGKFVIGLYIPSNLPWTKTGFRWEDGSPLDFDGWDHGIPDQPDNQLSPERNVEFRTNLQRFGWNDLPLIFFDAVVCKITLRSYGSIPQSPYNPANPYPNPYPYPPYPNQYPQQQQQTPQPRLIVEKQVVANPNILQPFASPPASSSSKTEVIIEPSVISVVSPVPVILGQTPPPSTSLIQAPPPIQHYFN</sequence>
<organism evidence="1 2">
    <name type="scientific">Panagrolaimus sp. PS1159</name>
    <dbReference type="NCBI Taxonomy" id="55785"/>
    <lineage>
        <taxon>Eukaryota</taxon>
        <taxon>Metazoa</taxon>
        <taxon>Ecdysozoa</taxon>
        <taxon>Nematoda</taxon>
        <taxon>Chromadorea</taxon>
        <taxon>Rhabditida</taxon>
        <taxon>Tylenchina</taxon>
        <taxon>Panagrolaimomorpha</taxon>
        <taxon>Panagrolaimoidea</taxon>
        <taxon>Panagrolaimidae</taxon>
        <taxon>Panagrolaimus</taxon>
    </lineage>
</organism>
<protein>
    <submittedName>
        <fullName evidence="2">C-type lectin domain-containing protein</fullName>
    </submittedName>
</protein>